<dbReference type="GO" id="GO:0010008">
    <property type="term" value="C:endosome membrane"/>
    <property type="evidence" value="ECO:0007669"/>
    <property type="project" value="TreeGrafter"/>
</dbReference>
<dbReference type="PANTHER" id="PTHR22781:SF12">
    <property type="entry name" value="AP-3 COMPLEX SUBUNIT DELTA-1"/>
    <property type="match status" value="1"/>
</dbReference>
<sequence length="1376" mass="153118">MALKIVKGSLDRMFDKSLQDLVRGIRNHKDDEPKYIAICIEEIKQELRQENIAVKANAVAKLSYLQMQGYDISWAAFNVIEVMSSAKFTHKRIGYMAASQSFHEGTDVLMLTTNMIRKDLSSQNQYDAGLALTGMACFMTHDLARDLANDIMTLMSSTRPYIRKKAVLIMYKVFLKYPESLRPAFPRLKEKLEDPDPGVQSAAMNVICELARRNPKNYLSLAPLFFKLMTSSTNNWVLIKIIKLFASLTPLEPRLGKKLIEPLTNLIHSTSAMSLLYECVNTVIAVLVSLSSGIPDHNASIQCGTSRCKLCVQKLRILIEDSDQNLKYLGLLAMSRILISHPKAVQPHKDLILQCLDGKDESIRLRALDLLYGMVSKKNLMEIVKKLMSHVDKAEGTTYRDELLTKIIDICSQSNYQHVTNFEWYVSVLVELTRLKGTRHGPRVASQLQDVAVRVRAVRPFAVRQMALLLDEGPQRGLADVLSAAAWICGEFAEHLEEPRVTLEALLRPRVCTLPGHVQAVYVHNSAKLFAWLLGSLSGRDPDPNDDASSGLADLVSLMADRLPPFVNNGDLEVQERASGVLQLVRYVQKLHEKEVAVVAEVATLFSGELNPVAPKAQKKVPIPDGLDLDSWINEPSSGSEEDEEDRVDGENEGKRRRAILEDHNELSQPRQPEPSKDEMNKMREQRKRDQESNPYYIKSSPSHQKNSSPGVNHIPVVEIDLAVPLKMPGLHASSEQLARQEEERRRKQRTAAGGGEPRRKGDKDGRRRRRRHHTAESEEDIAPAQTVDIVTEEMPEDALPSDDEDKRFDPKDPYRALDMDLDKPLTDGDKLPVKTHRIVSPDSESPVQPGKMGSKDKGKDKEKRKSKEKDKGKDKDKDRKKSKKDKKERKRHGSHGDKKAVAVSHDPEPRGAAGEGEGGTSTPANADLNDLDFWLSDAVSPSKAKYEFIESTAPSAGHEPEVADNSKKRHEEDEEEVTTPGESRESLQEVEEPPQKSRKGRKEEGSSSQKSRKSSESHEEEGDTSRKSRKSRDGNSKSSRKSREEDGNSSRKSRKSREEDGESSRKSRKSREEDGESSRKSRKSREEDGESSRKSRKSREEDGESSRKSPKSREEKASSPGKAAPLQNGDELPVSLPPMSRYKLLAENSHLKLTYDVQGDVSSGGSKVVVSLIVANKGEAQLKSMELNVLDSLNMRLLRPPGATAHDGIAVPFQLPAGVSNEMHVAFNVQSIVMPQKLKGSLAFMVKTEDGSSHEKLDFTLQFTCSSYLLTTSCHSEAFAELLGGGELRSATLRTSGVTQPFAVLLARVCLLHRFSVVERLGNCASLYSRSIQDHPVCLLLKLAEGSMVSVDGKSSDHALLSNVLDELKLTLGGS</sequence>
<comment type="similarity">
    <text evidence="2">Belongs to the adaptor complexes large subunit family.</text>
</comment>
<feature type="compositionally biased region" description="Basic and acidic residues" evidence="8">
    <location>
        <begin position="854"/>
        <end position="880"/>
    </location>
</feature>
<dbReference type="GO" id="GO:0043195">
    <property type="term" value="C:terminal bouton"/>
    <property type="evidence" value="ECO:0007669"/>
    <property type="project" value="TreeGrafter"/>
</dbReference>
<dbReference type="InterPro" id="IPR010474">
    <property type="entry name" value="AP3D_dom_metazoa"/>
</dbReference>
<dbReference type="GO" id="GO:0006623">
    <property type="term" value="P:protein targeting to vacuole"/>
    <property type="evidence" value="ECO:0007669"/>
    <property type="project" value="TreeGrafter"/>
</dbReference>
<evidence type="ECO:0000256" key="8">
    <source>
        <dbReference type="SAM" id="MobiDB-lite"/>
    </source>
</evidence>
<dbReference type="InterPro" id="IPR002553">
    <property type="entry name" value="Clathrin/coatomer_adapt-like_N"/>
</dbReference>
<evidence type="ECO:0000256" key="1">
    <source>
        <dbReference type="ARBA" id="ARBA00004184"/>
    </source>
</evidence>
<name>A0AAJ7T457_PETMA</name>
<feature type="region of interest" description="Disordered" evidence="8">
    <location>
        <begin position="731"/>
        <end position="929"/>
    </location>
</feature>
<dbReference type="InterPro" id="IPR016024">
    <property type="entry name" value="ARM-type_fold"/>
</dbReference>
<feature type="compositionally biased region" description="Basic and acidic residues" evidence="8">
    <location>
        <begin position="1014"/>
        <end position="1050"/>
    </location>
</feature>
<feature type="domain" description="AP-3 complex subunit delta" evidence="9">
    <location>
        <begin position="675"/>
        <end position="823"/>
    </location>
</feature>
<evidence type="ECO:0000256" key="6">
    <source>
        <dbReference type="ARBA" id="ARBA00022927"/>
    </source>
</evidence>
<keyword evidence="5" id="KW-0677">Repeat</keyword>
<dbReference type="InterPro" id="IPR058898">
    <property type="entry name" value="Mu_AP3"/>
</dbReference>
<dbReference type="GO" id="GO:0048490">
    <property type="term" value="P:anterograde synaptic vesicle transport"/>
    <property type="evidence" value="ECO:0007669"/>
    <property type="project" value="TreeGrafter"/>
</dbReference>
<dbReference type="SUPFAM" id="SSF48371">
    <property type="entry name" value="ARM repeat"/>
    <property type="match status" value="1"/>
</dbReference>
<evidence type="ECO:0000256" key="3">
    <source>
        <dbReference type="ARBA" id="ARBA00015717"/>
    </source>
</evidence>
<evidence type="ECO:0000313" key="11">
    <source>
        <dbReference type="RefSeq" id="XP_032809838.1"/>
    </source>
</evidence>
<dbReference type="KEGG" id="pmrn:116942235"/>
<feature type="compositionally biased region" description="Basic and acidic residues" evidence="8">
    <location>
        <begin position="959"/>
        <end position="972"/>
    </location>
</feature>
<evidence type="ECO:0000256" key="4">
    <source>
        <dbReference type="ARBA" id="ARBA00022448"/>
    </source>
</evidence>
<dbReference type="InterPro" id="IPR011989">
    <property type="entry name" value="ARM-like"/>
</dbReference>
<evidence type="ECO:0000256" key="7">
    <source>
        <dbReference type="ARBA" id="ARBA00023136"/>
    </source>
</evidence>
<keyword evidence="4" id="KW-0813">Transport</keyword>
<dbReference type="GO" id="GO:0030123">
    <property type="term" value="C:AP-3 adaptor complex"/>
    <property type="evidence" value="ECO:0007669"/>
    <property type="project" value="InterPro"/>
</dbReference>
<dbReference type="GO" id="GO:0098830">
    <property type="term" value="C:presynaptic endosome"/>
    <property type="evidence" value="ECO:0007669"/>
    <property type="project" value="TreeGrafter"/>
</dbReference>
<feature type="compositionally biased region" description="Acidic residues" evidence="8">
    <location>
        <begin position="791"/>
        <end position="804"/>
    </location>
</feature>
<feature type="compositionally biased region" description="Basic and acidic residues" evidence="8">
    <location>
        <begin position="649"/>
        <end position="666"/>
    </location>
</feature>
<feature type="compositionally biased region" description="Basic and acidic residues" evidence="8">
    <location>
        <begin position="757"/>
        <end position="766"/>
    </location>
</feature>
<keyword evidence="10" id="KW-1185">Reference proteome</keyword>
<evidence type="ECO:0000256" key="5">
    <source>
        <dbReference type="ARBA" id="ARBA00022737"/>
    </source>
</evidence>
<protein>
    <recommendedName>
        <fullName evidence="3">AP-3 complex subunit delta</fullName>
    </recommendedName>
</protein>
<dbReference type="GO" id="GO:1904115">
    <property type="term" value="C:axon cytoplasm"/>
    <property type="evidence" value="ECO:0007669"/>
    <property type="project" value="GOC"/>
</dbReference>
<dbReference type="Pfam" id="PF06375">
    <property type="entry name" value="AP3D1"/>
    <property type="match status" value="1"/>
</dbReference>
<organism evidence="10 11">
    <name type="scientific">Petromyzon marinus</name>
    <name type="common">Sea lamprey</name>
    <dbReference type="NCBI Taxonomy" id="7757"/>
    <lineage>
        <taxon>Eukaryota</taxon>
        <taxon>Metazoa</taxon>
        <taxon>Chordata</taxon>
        <taxon>Craniata</taxon>
        <taxon>Vertebrata</taxon>
        <taxon>Cyclostomata</taxon>
        <taxon>Hyperoartia</taxon>
        <taxon>Petromyzontiformes</taxon>
        <taxon>Petromyzontidae</taxon>
        <taxon>Petromyzon</taxon>
    </lineage>
</organism>
<dbReference type="GO" id="GO:0016182">
    <property type="term" value="P:synaptic vesicle budding from endosome"/>
    <property type="evidence" value="ECO:0007669"/>
    <property type="project" value="TreeGrafter"/>
</dbReference>
<evidence type="ECO:0000259" key="9">
    <source>
        <dbReference type="SMART" id="SM01354"/>
    </source>
</evidence>
<feature type="compositionally biased region" description="Polar residues" evidence="8">
    <location>
        <begin position="700"/>
        <end position="711"/>
    </location>
</feature>
<feature type="compositionally biased region" description="Basic and acidic residues" evidence="8">
    <location>
        <begin position="805"/>
        <end position="833"/>
    </location>
</feature>
<comment type="subcellular location">
    <subcellularLocation>
        <location evidence="1">Endomembrane system</location>
        <topology evidence="1">Peripheral membrane protein</topology>
    </subcellularLocation>
</comment>
<accession>A0AAJ7T457</accession>
<dbReference type="Gene3D" id="1.25.10.10">
    <property type="entry name" value="Leucine-rich Repeat Variant"/>
    <property type="match status" value="1"/>
</dbReference>
<feature type="compositionally biased region" description="Basic residues" evidence="8">
    <location>
        <begin position="881"/>
        <end position="894"/>
    </location>
</feature>
<reference evidence="11" key="1">
    <citation type="submission" date="2025-08" db="UniProtKB">
        <authorList>
            <consortium name="RefSeq"/>
        </authorList>
    </citation>
    <scope>IDENTIFICATION</scope>
    <source>
        <tissue evidence="11">Sperm</tissue>
    </source>
</reference>
<keyword evidence="7" id="KW-0472">Membrane</keyword>
<dbReference type="RefSeq" id="XP_032809838.1">
    <property type="nucleotide sequence ID" value="XM_032953947.1"/>
</dbReference>
<dbReference type="Pfam" id="PF26171">
    <property type="entry name" value="Mu_AP3"/>
    <property type="match status" value="1"/>
</dbReference>
<keyword evidence="6" id="KW-0653">Protein transport</keyword>
<dbReference type="Pfam" id="PF01602">
    <property type="entry name" value="Adaptin_N"/>
    <property type="match status" value="1"/>
</dbReference>
<evidence type="ECO:0000313" key="10">
    <source>
        <dbReference type="Proteomes" id="UP001318040"/>
    </source>
</evidence>
<dbReference type="InterPro" id="IPR017105">
    <property type="entry name" value="AP3_complex_dsu"/>
</dbReference>
<dbReference type="GO" id="GO:0098943">
    <property type="term" value="P:neurotransmitter receptor transport, postsynaptic endosome to lysosome"/>
    <property type="evidence" value="ECO:0007669"/>
    <property type="project" value="TreeGrafter"/>
</dbReference>
<dbReference type="SMART" id="SM01354">
    <property type="entry name" value="BLVR"/>
    <property type="match status" value="1"/>
</dbReference>
<feature type="compositionally biased region" description="Basic and acidic residues" evidence="8">
    <location>
        <begin position="674"/>
        <end position="692"/>
    </location>
</feature>
<dbReference type="FunFam" id="1.25.10.10:FF:000251">
    <property type="entry name" value="AP-3 complex subunit delta"/>
    <property type="match status" value="1"/>
</dbReference>
<dbReference type="GO" id="GO:0006896">
    <property type="term" value="P:Golgi to vacuole transport"/>
    <property type="evidence" value="ECO:0007669"/>
    <property type="project" value="TreeGrafter"/>
</dbReference>
<feature type="compositionally biased region" description="Basic and acidic residues" evidence="8">
    <location>
        <begin position="895"/>
        <end position="910"/>
    </location>
</feature>
<evidence type="ECO:0000256" key="2">
    <source>
        <dbReference type="ARBA" id="ARBA00006613"/>
    </source>
</evidence>
<proteinExistence type="inferred from homology"/>
<feature type="region of interest" description="Disordered" evidence="8">
    <location>
        <begin position="617"/>
        <end position="714"/>
    </location>
</feature>
<feature type="region of interest" description="Disordered" evidence="8">
    <location>
        <begin position="951"/>
        <end position="1136"/>
    </location>
</feature>
<dbReference type="Gene3D" id="3.30.450.50">
    <property type="entry name" value="Longin domain"/>
    <property type="match status" value="1"/>
</dbReference>
<dbReference type="GO" id="GO:0048499">
    <property type="term" value="P:synaptic vesicle membrane organization"/>
    <property type="evidence" value="ECO:0007669"/>
    <property type="project" value="TreeGrafter"/>
</dbReference>
<gene>
    <name evidence="11" type="primary">LOC116942235</name>
</gene>
<feature type="compositionally biased region" description="Basic and acidic residues" evidence="8">
    <location>
        <begin position="1057"/>
        <end position="1118"/>
    </location>
</feature>
<dbReference type="Proteomes" id="UP001318040">
    <property type="component" value="Chromosome 1"/>
</dbReference>
<dbReference type="PANTHER" id="PTHR22781">
    <property type="entry name" value="DELTA ADAPTIN-RELATED"/>
    <property type="match status" value="1"/>
</dbReference>